<sequence>MLNDDIELFNSRNKRTNASPRSEVDQPSRISSVEGTEERWVQGNHGNAGHGERFTKCIPNFHKNPTEWNDLIDFIECDPEKDYLQWLSNRKKFNKWKQEKIAFLKLRKRSFGIVDYLNSRARTGAGESVKVKSQEERSRKFSAKSIKVREMHESKRQASSADHADPLELEYLVEPIECRSENEKHGEAEVLKEKKRKKTAFVAVKDYSLRSRLGADKSIRVKSQDQQSRISGVECVEDREVHETKGQALSADSSKLEDLIEPIEGWSENGKHGEAEVLKRTKSKRKTFAIVKVYNLRSRYRA</sequence>
<organism evidence="2 3">
    <name type="scientific">Platanthera guangdongensis</name>
    <dbReference type="NCBI Taxonomy" id="2320717"/>
    <lineage>
        <taxon>Eukaryota</taxon>
        <taxon>Viridiplantae</taxon>
        <taxon>Streptophyta</taxon>
        <taxon>Embryophyta</taxon>
        <taxon>Tracheophyta</taxon>
        <taxon>Spermatophyta</taxon>
        <taxon>Magnoliopsida</taxon>
        <taxon>Liliopsida</taxon>
        <taxon>Asparagales</taxon>
        <taxon>Orchidaceae</taxon>
        <taxon>Orchidoideae</taxon>
        <taxon>Orchideae</taxon>
        <taxon>Orchidinae</taxon>
        <taxon>Platanthera</taxon>
    </lineage>
</organism>
<comment type="caution">
    <text evidence="2">The sequence shown here is derived from an EMBL/GenBank/DDBJ whole genome shotgun (WGS) entry which is preliminary data.</text>
</comment>
<dbReference type="Proteomes" id="UP001412067">
    <property type="component" value="Unassembled WGS sequence"/>
</dbReference>
<name>A0ABR2MKA7_9ASPA</name>
<proteinExistence type="predicted"/>
<evidence type="ECO:0000256" key="1">
    <source>
        <dbReference type="SAM" id="MobiDB-lite"/>
    </source>
</evidence>
<feature type="region of interest" description="Disordered" evidence="1">
    <location>
        <begin position="1"/>
        <end position="37"/>
    </location>
</feature>
<accession>A0ABR2MKA7</accession>
<gene>
    <name evidence="2" type="ORF">KSP40_PGU000734</name>
</gene>
<evidence type="ECO:0000313" key="2">
    <source>
        <dbReference type="EMBL" id="KAK8964619.1"/>
    </source>
</evidence>
<evidence type="ECO:0000313" key="3">
    <source>
        <dbReference type="Proteomes" id="UP001412067"/>
    </source>
</evidence>
<dbReference type="PANTHER" id="PTHR36786:SF1">
    <property type="entry name" value="2-ISOPROPYLMALATE SYNTHASE"/>
    <property type="match status" value="1"/>
</dbReference>
<keyword evidence="3" id="KW-1185">Reference proteome</keyword>
<dbReference type="PANTHER" id="PTHR36786">
    <property type="entry name" value="2-ISOPROPYLMALATE SYNTHASE"/>
    <property type="match status" value="1"/>
</dbReference>
<protein>
    <submittedName>
        <fullName evidence="2">Uncharacterized protein</fullName>
    </submittedName>
</protein>
<dbReference type="EMBL" id="JBBWWR010000006">
    <property type="protein sequence ID" value="KAK8964619.1"/>
    <property type="molecule type" value="Genomic_DNA"/>
</dbReference>
<reference evidence="2 3" key="1">
    <citation type="journal article" date="2022" name="Nat. Plants">
        <title>Genomes of leafy and leafless Platanthera orchids illuminate the evolution of mycoheterotrophy.</title>
        <authorList>
            <person name="Li M.H."/>
            <person name="Liu K.W."/>
            <person name="Li Z."/>
            <person name="Lu H.C."/>
            <person name="Ye Q.L."/>
            <person name="Zhang D."/>
            <person name="Wang J.Y."/>
            <person name="Li Y.F."/>
            <person name="Zhong Z.M."/>
            <person name="Liu X."/>
            <person name="Yu X."/>
            <person name="Liu D.K."/>
            <person name="Tu X.D."/>
            <person name="Liu B."/>
            <person name="Hao Y."/>
            <person name="Liao X.Y."/>
            <person name="Jiang Y.T."/>
            <person name="Sun W.H."/>
            <person name="Chen J."/>
            <person name="Chen Y.Q."/>
            <person name="Ai Y."/>
            <person name="Zhai J.W."/>
            <person name="Wu S.S."/>
            <person name="Zhou Z."/>
            <person name="Hsiao Y.Y."/>
            <person name="Wu W.L."/>
            <person name="Chen Y.Y."/>
            <person name="Lin Y.F."/>
            <person name="Hsu J.L."/>
            <person name="Li C.Y."/>
            <person name="Wang Z.W."/>
            <person name="Zhao X."/>
            <person name="Zhong W.Y."/>
            <person name="Ma X.K."/>
            <person name="Ma L."/>
            <person name="Huang J."/>
            <person name="Chen G.Z."/>
            <person name="Huang M.Z."/>
            <person name="Huang L."/>
            <person name="Peng D.H."/>
            <person name="Luo Y.B."/>
            <person name="Zou S.Q."/>
            <person name="Chen S.P."/>
            <person name="Lan S."/>
            <person name="Tsai W.C."/>
            <person name="Van de Peer Y."/>
            <person name="Liu Z.J."/>
        </authorList>
    </citation>
    <scope>NUCLEOTIDE SEQUENCE [LARGE SCALE GENOMIC DNA]</scope>
    <source>
        <strain evidence="2">Lor288</strain>
    </source>
</reference>